<dbReference type="EMBL" id="RRYP01013357">
    <property type="protein sequence ID" value="TNV76561.1"/>
    <property type="molecule type" value="Genomic_DNA"/>
</dbReference>
<keyword evidence="2" id="KW-1185">Reference proteome</keyword>
<dbReference type="AlphaFoldDB" id="A0A8J8NJV6"/>
<dbReference type="Proteomes" id="UP000785679">
    <property type="component" value="Unassembled WGS sequence"/>
</dbReference>
<comment type="caution">
    <text evidence="1">The sequence shown here is derived from an EMBL/GenBank/DDBJ whole genome shotgun (WGS) entry which is preliminary data.</text>
</comment>
<evidence type="ECO:0000313" key="2">
    <source>
        <dbReference type="Proteomes" id="UP000785679"/>
    </source>
</evidence>
<accession>A0A8J8NJV6</accession>
<name>A0A8J8NJV6_HALGN</name>
<gene>
    <name evidence="1" type="ORF">FGO68_gene16128</name>
</gene>
<protein>
    <submittedName>
        <fullName evidence="1">Uncharacterized protein</fullName>
    </submittedName>
</protein>
<organism evidence="1 2">
    <name type="scientific">Halteria grandinella</name>
    <dbReference type="NCBI Taxonomy" id="5974"/>
    <lineage>
        <taxon>Eukaryota</taxon>
        <taxon>Sar</taxon>
        <taxon>Alveolata</taxon>
        <taxon>Ciliophora</taxon>
        <taxon>Intramacronucleata</taxon>
        <taxon>Spirotrichea</taxon>
        <taxon>Stichotrichia</taxon>
        <taxon>Sporadotrichida</taxon>
        <taxon>Halteriidae</taxon>
        <taxon>Halteria</taxon>
    </lineage>
</organism>
<sequence length="241" mass="27619">MDIVDFKLKFTTNYQEELHNPRKLLEMISSRRISSSFEQESHPSINEINPHQVTTHDQLPIKEIEDQMVEDEGEGETSPYSISCAEGLQFASNQGAGEEIESEDEEEPEYYVNRMSACQGSESFNLNLQPCQLNSEERTEGNSNQRRFIMMQHCSEMDFSAMDDQQYFYEESREPESPEQSPVQNNQQIGFISETPNAIENSSPDTLVYHRHYQASIELFIGAGEDQGDEITSIIIIPDEL</sequence>
<evidence type="ECO:0000313" key="1">
    <source>
        <dbReference type="EMBL" id="TNV76561.1"/>
    </source>
</evidence>
<proteinExistence type="predicted"/>
<reference evidence="1" key="1">
    <citation type="submission" date="2019-06" db="EMBL/GenBank/DDBJ databases">
        <authorList>
            <person name="Zheng W."/>
        </authorList>
    </citation>
    <scope>NUCLEOTIDE SEQUENCE</scope>
    <source>
        <strain evidence="1">QDHG01</strain>
    </source>
</reference>